<proteinExistence type="inferred from homology"/>
<dbReference type="Proteomes" id="UP000007962">
    <property type="component" value="Chromosome"/>
</dbReference>
<dbReference type="RefSeq" id="WP_015881537.1">
    <property type="nucleotide sequence ID" value="NC_012669.1"/>
</dbReference>
<protein>
    <submittedName>
        <fullName evidence="5">DNA-directed DNA polymerase</fullName>
        <ecNumber evidence="5">2.7.7.7</ecNumber>
    </submittedName>
</protein>
<gene>
    <name evidence="5" type="ordered locus">Bcav_1036</name>
</gene>
<dbReference type="GO" id="GO:0042276">
    <property type="term" value="P:error-prone translesion synthesis"/>
    <property type="evidence" value="ECO:0007669"/>
    <property type="project" value="TreeGrafter"/>
</dbReference>
<dbReference type="STRING" id="471853.Bcav_1036"/>
<accession>C5C0B1</accession>
<dbReference type="InterPro" id="IPR043502">
    <property type="entry name" value="DNA/RNA_pol_sf"/>
</dbReference>
<comment type="function">
    <text evidence="2">Poorly processive, error-prone DNA polymerase involved in untargeted mutagenesis. Copies undamaged DNA at stalled replication forks, which arise in vivo from mismatched or misaligned primer ends. These misaligned primers can be extended by PolIV. Exhibits no 3'-5' exonuclease (proofreading) activity. May be involved in translesional synthesis, in conjunction with the beta clamp from PolIII.</text>
</comment>
<dbReference type="EMBL" id="CP001618">
    <property type="protein sequence ID" value="ACQ79297.1"/>
    <property type="molecule type" value="Genomic_DNA"/>
</dbReference>
<dbReference type="InterPro" id="IPR036775">
    <property type="entry name" value="DNA_pol_Y-fam_lit_finger_sf"/>
</dbReference>
<dbReference type="Gene3D" id="3.40.1170.60">
    <property type="match status" value="1"/>
</dbReference>
<evidence type="ECO:0000259" key="4">
    <source>
        <dbReference type="PROSITE" id="PS50173"/>
    </source>
</evidence>
<dbReference type="GO" id="GO:0006281">
    <property type="term" value="P:DNA repair"/>
    <property type="evidence" value="ECO:0007669"/>
    <property type="project" value="InterPro"/>
</dbReference>
<comment type="catalytic activity">
    <reaction evidence="3">
        <text>DNA(n) + a 2'-deoxyribonucleoside 5'-triphosphate = DNA(n+1) + diphosphate</text>
        <dbReference type="Rhea" id="RHEA:22508"/>
        <dbReference type="Rhea" id="RHEA-COMP:17339"/>
        <dbReference type="Rhea" id="RHEA-COMP:17340"/>
        <dbReference type="ChEBI" id="CHEBI:33019"/>
        <dbReference type="ChEBI" id="CHEBI:61560"/>
        <dbReference type="ChEBI" id="CHEBI:173112"/>
        <dbReference type="EC" id="2.7.7.7"/>
    </reaction>
</comment>
<dbReference type="PANTHER" id="PTHR11076:SF33">
    <property type="entry name" value="DNA POLYMERASE KAPPA"/>
    <property type="match status" value="1"/>
</dbReference>
<organism evidence="5 6">
    <name type="scientific">Beutenbergia cavernae (strain ATCC BAA-8 / DSM 12333 / CCUG 43141 / JCM 11478 / NBRC 16432 / NCIMB 13614 / HKI 0122)</name>
    <dbReference type="NCBI Taxonomy" id="471853"/>
    <lineage>
        <taxon>Bacteria</taxon>
        <taxon>Bacillati</taxon>
        <taxon>Actinomycetota</taxon>
        <taxon>Actinomycetes</taxon>
        <taxon>Micrococcales</taxon>
        <taxon>Beutenbergiaceae</taxon>
        <taxon>Beutenbergia</taxon>
    </lineage>
</organism>
<keyword evidence="5" id="KW-0239">DNA-directed DNA polymerase</keyword>
<dbReference type="InterPro" id="IPR001126">
    <property type="entry name" value="UmuC"/>
</dbReference>
<dbReference type="SUPFAM" id="SSF100879">
    <property type="entry name" value="Lesion bypass DNA polymerase (Y-family), little finger domain"/>
    <property type="match status" value="1"/>
</dbReference>
<reference evidence="5 6" key="1">
    <citation type="journal article" date="2009" name="Stand. Genomic Sci.">
        <title>Complete genome sequence of Beutenbergia cavernae type strain (HKI 0122).</title>
        <authorList>
            <person name="Land M."/>
            <person name="Pukall R."/>
            <person name="Abt B."/>
            <person name="Goker M."/>
            <person name="Rohde M."/>
            <person name="Glavina Del Rio T."/>
            <person name="Tice H."/>
            <person name="Copeland A."/>
            <person name="Cheng J.F."/>
            <person name="Lucas S."/>
            <person name="Chen F."/>
            <person name="Nolan M."/>
            <person name="Bruce D."/>
            <person name="Goodwin L."/>
            <person name="Pitluck S."/>
            <person name="Ivanova N."/>
            <person name="Mavromatis K."/>
            <person name="Ovchinnikova G."/>
            <person name="Pati A."/>
            <person name="Chen A."/>
            <person name="Palaniappan K."/>
            <person name="Hauser L."/>
            <person name="Chang Y.J."/>
            <person name="Jefferies C.C."/>
            <person name="Saunders E."/>
            <person name="Brettin T."/>
            <person name="Detter J.C."/>
            <person name="Han C."/>
            <person name="Chain P."/>
            <person name="Bristow J."/>
            <person name="Eisen J.A."/>
            <person name="Markowitz V."/>
            <person name="Hugenholtz P."/>
            <person name="Kyrpides N.C."/>
            <person name="Klenk H.P."/>
            <person name="Lapidus A."/>
        </authorList>
    </citation>
    <scope>NUCLEOTIDE SEQUENCE [LARGE SCALE GENOMIC DNA]</scope>
    <source>
        <strain evidence="6">ATCC BAA-8 / DSM 12333 / NBRC 16432</strain>
    </source>
</reference>
<dbReference type="KEGG" id="bcv:Bcav_1036"/>
<dbReference type="PANTHER" id="PTHR11076">
    <property type="entry name" value="DNA REPAIR POLYMERASE UMUC / TRANSFERASE FAMILY MEMBER"/>
    <property type="match status" value="1"/>
</dbReference>
<dbReference type="GO" id="GO:0003684">
    <property type="term" value="F:damaged DNA binding"/>
    <property type="evidence" value="ECO:0007669"/>
    <property type="project" value="InterPro"/>
</dbReference>
<dbReference type="HOGENOM" id="CLU_012348_1_0_11"/>
<evidence type="ECO:0000313" key="6">
    <source>
        <dbReference type="Proteomes" id="UP000007962"/>
    </source>
</evidence>
<dbReference type="Gene3D" id="3.30.1490.100">
    <property type="entry name" value="DNA polymerase, Y-family, little finger domain"/>
    <property type="match status" value="1"/>
</dbReference>
<dbReference type="GO" id="GO:0003887">
    <property type="term" value="F:DNA-directed DNA polymerase activity"/>
    <property type="evidence" value="ECO:0007669"/>
    <property type="project" value="UniProtKB-KW"/>
</dbReference>
<name>C5C0B1_BEUC1</name>
<dbReference type="EC" id="2.7.7.7" evidence="5"/>
<feature type="domain" description="UmuC" evidence="4">
    <location>
        <begin position="14"/>
        <end position="193"/>
    </location>
</feature>
<evidence type="ECO:0000256" key="1">
    <source>
        <dbReference type="ARBA" id="ARBA00010945"/>
    </source>
</evidence>
<dbReference type="Gene3D" id="3.30.70.270">
    <property type="match status" value="1"/>
</dbReference>
<dbReference type="eggNOG" id="COG0389">
    <property type="taxonomic scope" value="Bacteria"/>
</dbReference>
<dbReference type="Gene3D" id="1.10.150.20">
    <property type="entry name" value="5' to 3' exonuclease, C-terminal subdomain"/>
    <property type="match status" value="1"/>
</dbReference>
<dbReference type="NCBIfam" id="NF002883">
    <property type="entry name" value="PRK03352.1"/>
    <property type="match status" value="1"/>
</dbReference>
<evidence type="ECO:0000256" key="2">
    <source>
        <dbReference type="ARBA" id="ARBA00025589"/>
    </source>
</evidence>
<dbReference type="InterPro" id="IPR043128">
    <property type="entry name" value="Rev_trsase/Diguanyl_cyclase"/>
</dbReference>
<dbReference type="Pfam" id="PF11799">
    <property type="entry name" value="IMS_C"/>
    <property type="match status" value="1"/>
</dbReference>
<keyword evidence="5" id="KW-0548">Nucleotidyltransferase</keyword>
<dbReference type="PROSITE" id="PS50173">
    <property type="entry name" value="UMUC"/>
    <property type="match status" value="1"/>
</dbReference>
<dbReference type="SUPFAM" id="SSF56672">
    <property type="entry name" value="DNA/RNA polymerases"/>
    <property type="match status" value="1"/>
</dbReference>
<dbReference type="CDD" id="cd03586">
    <property type="entry name" value="PolY_Pol_IV_kappa"/>
    <property type="match status" value="1"/>
</dbReference>
<evidence type="ECO:0000313" key="5">
    <source>
        <dbReference type="EMBL" id="ACQ79297.1"/>
    </source>
</evidence>
<dbReference type="AlphaFoldDB" id="C5C0B1"/>
<keyword evidence="6" id="KW-1185">Reference proteome</keyword>
<comment type="similarity">
    <text evidence="1">Belongs to the DNA polymerase type-Y family.</text>
</comment>
<keyword evidence="5" id="KW-0808">Transferase</keyword>
<dbReference type="GO" id="GO:0005829">
    <property type="term" value="C:cytosol"/>
    <property type="evidence" value="ECO:0007669"/>
    <property type="project" value="TreeGrafter"/>
</dbReference>
<dbReference type="InterPro" id="IPR022880">
    <property type="entry name" value="DNApol_IV"/>
</dbReference>
<dbReference type="Pfam" id="PF00817">
    <property type="entry name" value="IMS"/>
    <property type="match status" value="1"/>
</dbReference>
<evidence type="ECO:0000256" key="3">
    <source>
        <dbReference type="ARBA" id="ARBA00049244"/>
    </source>
</evidence>
<dbReference type="GO" id="GO:0009432">
    <property type="term" value="P:SOS response"/>
    <property type="evidence" value="ECO:0007669"/>
    <property type="project" value="TreeGrafter"/>
</dbReference>
<sequence length="353" mass="37924">MDATDGEIERTAWVLHLDLDQFIAAVEVLRRPELAGKPVVVGGSGDPTQRRQVVATASYEAREFGVHSGMPLTVAHRRCPDAVFLPSDHAAYDEASLHVWATVRTFPVLVEELGWDEGFIGARTADPEALARAVQAAVLEATGLHCSIGVGDSRLRAKTATGFAKPRGVHRLTAETWMPVMGQRPTRDLWGVGPRISERLAGLGIRTVADLAAADEAALVAEFGPTNGPYVLDLGRGGSDARVASGPPPRMGRSREVTFPIDLTDAVDVLGHVLEMARELTTATLADSRLVARVAVKVREAPFFTSTKIAKVLPGPTAEVAVVEETAARVLERFGELRPVRLLGVRVEYDRPA</sequence>
<dbReference type="InterPro" id="IPR017961">
    <property type="entry name" value="DNA_pol_Y-fam_little_finger"/>
</dbReference>
<dbReference type="InterPro" id="IPR050116">
    <property type="entry name" value="DNA_polymerase-Y"/>
</dbReference>